<dbReference type="Gene3D" id="3.10.110.10">
    <property type="entry name" value="Ubiquitin Conjugating Enzyme"/>
    <property type="match status" value="1"/>
</dbReference>
<dbReference type="EMBL" id="CCBN010000020">
    <property type="protein sequence ID" value="CDO57309.1"/>
    <property type="molecule type" value="Genomic_DNA"/>
</dbReference>
<proteinExistence type="predicted"/>
<accession>A0A0J9XJX3</accession>
<dbReference type="Pfam" id="PF00179">
    <property type="entry name" value="UQ_con"/>
    <property type="match status" value="1"/>
</dbReference>
<protein>
    <submittedName>
        <fullName evidence="5">Similar to Saccharomyces cerevisiae YDR059C UBC5 Ubiquitin-conjugating enzyme that mediates selective degradation of short-lived, abnormal, or excess proteins,including histone H3</fullName>
    </submittedName>
</protein>
<keyword evidence="1" id="KW-0547">Nucleotide-binding</keyword>
<dbReference type="InterPro" id="IPR000608">
    <property type="entry name" value="UBC"/>
</dbReference>
<evidence type="ECO:0000256" key="1">
    <source>
        <dbReference type="ARBA" id="ARBA00022741"/>
    </source>
</evidence>
<organism evidence="5 6">
    <name type="scientific">Geotrichum candidum</name>
    <name type="common">Oospora lactis</name>
    <name type="synonym">Dipodascus geotrichum</name>
    <dbReference type="NCBI Taxonomy" id="1173061"/>
    <lineage>
        <taxon>Eukaryota</taxon>
        <taxon>Fungi</taxon>
        <taxon>Dikarya</taxon>
        <taxon>Ascomycota</taxon>
        <taxon>Saccharomycotina</taxon>
        <taxon>Dipodascomycetes</taxon>
        <taxon>Dipodascales</taxon>
        <taxon>Dipodascaceae</taxon>
        <taxon>Geotrichum</taxon>
    </lineage>
</organism>
<keyword evidence="6" id="KW-1185">Reference proteome</keyword>
<evidence type="ECO:0000313" key="5">
    <source>
        <dbReference type="EMBL" id="CDO57309.1"/>
    </source>
</evidence>
<keyword evidence="2" id="KW-0833">Ubl conjugation pathway</keyword>
<sequence>MSAATKRLLKELSSQYADPNPALDRLEPISEDDIFTWKAVLNGVHDSPYEGGKWEITITIPPTYPLRPPEMKFNTKICHPNIHFDTGEVCLDVLKSQWTPAWTISSACTAVQVMLSDPEPDSPLNIDAANLARSGDKMAYEDLIRYYTAIYAKN</sequence>
<dbReference type="InterPro" id="IPR050113">
    <property type="entry name" value="Ub_conjugating_enzyme"/>
</dbReference>
<dbReference type="PROSITE" id="PS50127">
    <property type="entry name" value="UBC_2"/>
    <property type="match status" value="1"/>
</dbReference>
<evidence type="ECO:0000259" key="4">
    <source>
        <dbReference type="PROSITE" id="PS50127"/>
    </source>
</evidence>
<gene>
    <name evidence="5" type="ORF">BN980_GECA20s00912g</name>
</gene>
<reference evidence="5" key="1">
    <citation type="submission" date="2014-03" db="EMBL/GenBank/DDBJ databases">
        <authorList>
            <person name="Casaregola S."/>
        </authorList>
    </citation>
    <scope>NUCLEOTIDE SEQUENCE [LARGE SCALE GENOMIC DNA]</scope>
    <source>
        <strain evidence="5">CLIB 918</strain>
    </source>
</reference>
<dbReference type="AlphaFoldDB" id="A0A0J9XJX3"/>
<comment type="caution">
    <text evidence="5">The sequence shown here is derived from an EMBL/GenBank/DDBJ whole genome shotgun (WGS) entry which is preliminary data.</text>
</comment>
<dbReference type="CDD" id="cd23812">
    <property type="entry name" value="UBCc_ScPEX4-like"/>
    <property type="match status" value="1"/>
</dbReference>
<dbReference type="SMART" id="SM00212">
    <property type="entry name" value="UBCc"/>
    <property type="match status" value="1"/>
</dbReference>
<dbReference type="SUPFAM" id="SSF54495">
    <property type="entry name" value="UBC-like"/>
    <property type="match status" value="1"/>
</dbReference>
<evidence type="ECO:0000256" key="2">
    <source>
        <dbReference type="ARBA" id="ARBA00022786"/>
    </source>
</evidence>
<dbReference type="GO" id="GO:0005524">
    <property type="term" value="F:ATP binding"/>
    <property type="evidence" value="ECO:0007669"/>
    <property type="project" value="UniProtKB-KW"/>
</dbReference>
<feature type="domain" description="UBC core" evidence="4">
    <location>
        <begin position="3"/>
        <end position="153"/>
    </location>
</feature>
<evidence type="ECO:0000256" key="3">
    <source>
        <dbReference type="ARBA" id="ARBA00022840"/>
    </source>
</evidence>
<dbReference type="InterPro" id="IPR016135">
    <property type="entry name" value="UBQ-conjugating_enzyme/RWD"/>
</dbReference>
<dbReference type="STRING" id="1173061.A0A0J9XJX3"/>
<keyword evidence="3" id="KW-0067">ATP-binding</keyword>
<dbReference type="PANTHER" id="PTHR24067">
    <property type="entry name" value="UBIQUITIN-CONJUGATING ENZYME E2"/>
    <property type="match status" value="1"/>
</dbReference>
<evidence type="ECO:0000313" key="6">
    <source>
        <dbReference type="Proteomes" id="UP000242525"/>
    </source>
</evidence>
<dbReference type="OrthoDB" id="9973183at2759"/>
<dbReference type="Proteomes" id="UP000242525">
    <property type="component" value="Unassembled WGS sequence"/>
</dbReference>
<name>A0A0J9XJX3_GEOCN</name>